<evidence type="ECO:0000313" key="2">
    <source>
        <dbReference type="Proteomes" id="UP000887566"/>
    </source>
</evidence>
<dbReference type="Proteomes" id="UP000887566">
    <property type="component" value="Unplaced"/>
</dbReference>
<protein>
    <recommendedName>
        <fullName evidence="1">Egal-1 winged helix domain-containing protein</fullName>
    </recommendedName>
</protein>
<reference evidence="3" key="1">
    <citation type="submission" date="2022-11" db="UniProtKB">
        <authorList>
            <consortium name="WormBaseParasite"/>
        </authorList>
    </citation>
    <scope>IDENTIFICATION</scope>
</reference>
<dbReference type="Pfam" id="PF23713">
    <property type="entry name" value="WHD_Egal"/>
    <property type="match status" value="2"/>
</dbReference>
<accession>A0A914VR03</accession>
<evidence type="ECO:0000313" key="3">
    <source>
        <dbReference type="WBParaSite" id="PSAMB.scaffold23444size430.g38909.t1"/>
    </source>
</evidence>
<dbReference type="AlphaFoldDB" id="A0A914VR03"/>
<proteinExistence type="predicted"/>
<feature type="domain" description="Egal-1 winged helix" evidence="1">
    <location>
        <begin position="1"/>
        <end position="33"/>
    </location>
</feature>
<evidence type="ECO:0000259" key="1">
    <source>
        <dbReference type="Pfam" id="PF23713"/>
    </source>
</evidence>
<dbReference type="InterPro" id="IPR056589">
    <property type="entry name" value="WH_Egal-1"/>
</dbReference>
<sequence length="110" mass="12248">MRDAVGTTQEGLTDFLSQYPSLFALEGDEVCINAFGDLSMSGKNNPLLQSIPSRNRDYEKEAVEFFEAKLRKFGPELQIKSLLGHRSQAAPEVRLVSGRHLKDFGEFLAA</sequence>
<keyword evidence="2" id="KW-1185">Reference proteome</keyword>
<feature type="domain" description="Egal-1 winged helix" evidence="1">
    <location>
        <begin position="60"/>
        <end position="108"/>
    </location>
</feature>
<organism evidence="2 3">
    <name type="scientific">Plectus sambesii</name>
    <dbReference type="NCBI Taxonomy" id="2011161"/>
    <lineage>
        <taxon>Eukaryota</taxon>
        <taxon>Metazoa</taxon>
        <taxon>Ecdysozoa</taxon>
        <taxon>Nematoda</taxon>
        <taxon>Chromadorea</taxon>
        <taxon>Plectida</taxon>
        <taxon>Plectina</taxon>
        <taxon>Plectoidea</taxon>
        <taxon>Plectidae</taxon>
        <taxon>Plectus</taxon>
    </lineage>
</organism>
<dbReference type="WBParaSite" id="PSAMB.scaffold23444size430.g38909.t1">
    <property type="protein sequence ID" value="PSAMB.scaffold23444size430.g38909.t1"/>
    <property type="gene ID" value="PSAMB.scaffold23444size430.g38909"/>
</dbReference>
<name>A0A914VR03_9BILA</name>